<keyword evidence="1" id="KW-0812">Transmembrane</keyword>
<proteinExistence type="predicted"/>
<name>A0A1H7RAN2_9HYPH</name>
<evidence type="ECO:0008006" key="4">
    <source>
        <dbReference type="Google" id="ProtNLM"/>
    </source>
</evidence>
<dbReference type="AlphaFoldDB" id="A0A1H7RAN2"/>
<gene>
    <name evidence="2" type="ORF">SAMN04515666_104316</name>
</gene>
<evidence type="ECO:0000313" key="3">
    <source>
        <dbReference type="Proteomes" id="UP000199664"/>
    </source>
</evidence>
<dbReference type="RefSeq" id="WP_091835332.1">
    <property type="nucleotide sequence ID" value="NZ_FOAN01000004.1"/>
</dbReference>
<feature type="transmembrane region" description="Helical" evidence="1">
    <location>
        <begin position="47"/>
        <end position="65"/>
    </location>
</feature>
<keyword evidence="1" id="KW-0472">Membrane</keyword>
<dbReference type="EMBL" id="FOAN01000004">
    <property type="protein sequence ID" value="SEL57199.1"/>
    <property type="molecule type" value="Genomic_DNA"/>
</dbReference>
<accession>A0A1H7RAN2</accession>
<organism evidence="2 3">
    <name type="scientific">Bosea lupini</name>
    <dbReference type="NCBI Taxonomy" id="1036779"/>
    <lineage>
        <taxon>Bacteria</taxon>
        <taxon>Pseudomonadati</taxon>
        <taxon>Pseudomonadota</taxon>
        <taxon>Alphaproteobacteria</taxon>
        <taxon>Hyphomicrobiales</taxon>
        <taxon>Boseaceae</taxon>
        <taxon>Bosea</taxon>
    </lineage>
</organism>
<sequence length="160" mass="16967">MQTRDIDQGPRIEARRSAREARIMAPIYLAVGVAVGVMALFVDWRAAILPVLIGLALYGAVLIGAPQPGQANPLLFAIDGAGIQLGDSSPDPWSAVSAVKLQSQVFGARGAYLVIDYADPGRRSASVALSELDVGVDEIRTVVRHYAPHLLGSENPLLRA</sequence>
<evidence type="ECO:0000313" key="2">
    <source>
        <dbReference type="EMBL" id="SEL57199.1"/>
    </source>
</evidence>
<keyword evidence="3" id="KW-1185">Reference proteome</keyword>
<evidence type="ECO:0000256" key="1">
    <source>
        <dbReference type="SAM" id="Phobius"/>
    </source>
</evidence>
<keyword evidence="1" id="KW-1133">Transmembrane helix</keyword>
<protein>
    <recommendedName>
        <fullName evidence="4">PH domain-containing protein</fullName>
    </recommendedName>
</protein>
<dbReference type="Proteomes" id="UP000199664">
    <property type="component" value="Unassembled WGS sequence"/>
</dbReference>
<reference evidence="3" key="1">
    <citation type="submission" date="2016-10" db="EMBL/GenBank/DDBJ databases">
        <authorList>
            <person name="Varghese N."/>
            <person name="Submissions S."/>
        </authorList>
    </citation>
    <scope>NUCLEOTIDE SEQUENCE [LARGE SCALE GENOMIC DNA]</scope>
    <source>
        <strain evidence="3">LMG 26383,CCUG 61248,R- 45681</strain>
    </source>
</reference>
<feature type="transmembrane region" description="Helical" evidence="1">
    <location>
        <begin position="21"/>
        <end position="41"/>
    </location>
</feature>
<dbReference type="STRING" id="1036779.SAMN04515666_104316"/>